<proteinExistence type="predicted"/>
<dbReference type="InterPro" id="IPR000182">
    <property type="entry name" value="GNAT_dom"/>
</dbReference>
<dbReference type="EMBL" id="QMBQ01000003">
    <property type="protein sequence ID" value="RAZ77403.1"/>
    <property type="molecule type" value="Genomic_DNA"/>
</dbReference>
<feature type="domain" description="N-acetyltransferase" evidence="1">
    <location>
        <begin position="6"/>
        <end position="137"/>
    </location>
</feature>
<keyword evidence="3" id="KW-1185">Reference proteome</keyword>
<gene>
    <name evidence="2" type="ORF">DPM35_13100</name>
</gene>
<dbReference type="Proteomes" id="UP000251956">
    <property type="component" value="Unassembled WGS sequence"/>
</dbReference>
<keyword evidence="2" id="KW-0808">Transferase</keyword>
<protein>
    <submittedName>
        <fullName evidence="2">N-acetyltransferase</fullName>
    </submittedName>
</protein>
<dbReference type="OrthoDB" id="9797456at2"/>
<dbReference type="RefSeq" id="WP_112127657.1">
    <property type="nucleotide sequence ID" value="NZ_QMBQ01000003.1"/>
</dbReference>
<dbReference type="Pfam" id="PF00583">
    <property type="entry name" value="Acetyltransf_1"/>
    <property type="match status" value="1"/>
</dbReference>
<dbReference type="InterPro" id="IPR053144">
    <property type="entry name" value="Acetyltransferase_Butenolide"/>
</dbReference>
<sequence length="137" mass="15577">MRDVEISFDPSRIDFRATSDQLMQSYWGVSRTDEANRRAFDNSLCAGAYLDGEQVGFARAITDYTIFAYIADVIIWPQHRGLGIGKRLVQALIDHPEVRTVAHWSLSTDDAHSLYEKFGFKASTDGRYMRLDRQPAA</sequence>
<dbReference type="PANTHER" id="PTHR43233:SF1">
    <property type="entry name" value="FAMILY N-ACETYLTRANSFERASE, PUTATIVE (AFU_ORTHOLOGUE AFUA_6G03350)-RELATED"/>
    <property type="match status" value="1"/>
</dbReference>
<dbReference type="InterPro" id="IPR016181">
    <property type="entry name" value="Acyl_CoA_acyltransferase"/>
</dbReference>
<dbReference type="PANTHER" id="PTHR43233">
    <property type="entry name" value="FAMILY N-ACETYLTRANSFERASE, PUTATIVE (AFU_ORTHOLOGUE AFUA_6G03350)-RELATED"/>
    <property type="match status" value="1"/>
</dbReference>
<dbReference type="PROSITE" id="PS51186">
    <property type="entry name" value="GNAT"/>
    <property type="match status" value="1"/>
</dbReference>
<evidence type="ECO:0000313" key="2">
    <source>
        <dbReference type="EMBL" id="RAZ77403.1"/>
    </source>
</evidence>
<evidence type="ECO:0000313" key="3">
    <source>
        <dbReference type="Proteomes" id="UP000251956"/>
    </source>
</evidence>
<reference evidence="2 3" key="1">
    <citation type="submission" date="2018-07" db="EMBL/GenBank/DDBJ databases">
        <title>Diversity of Mesorhizobium strains in Brazil.</title>
        <authorList>
            <person name="Helene L.C.F."/>
            <person name="Dall'Agnol R."/>
            <person name="Delamuta J.R.M."/>
            <person name="Hungria M."/>
        </authorList>
    </citation>
    <scope>NUCLEOTIDE SEQUENCE [LARGE SCALE GENOMIC DNA]</scope>
    <source>
        <strain evidence="2 3">CNPSo 3140</strain>
    </source>
</reference>
<evidence type="ECO:0000259" key="1">
    <source>
        <dbReference type="PROSITE" id="PS51186"/>
    </source>
</evidence>
<comment type="caution">
    <text evidence="2">The sequence shown here is derived from an EMBL/GenBank/DDBJ whole genome shotgun (WGS) entry which is preliminary data.</text>
</comment>
<dbReference type="CDD" id="cd04301">
    <property type="entry name" value="NAT_SF"/>
    <property type="match status" value="1"/>
</dbReference>
<dbReference type="Gene3D" id="3.40.630.30">
    <property type="match status" value="1"/>
</dbReference>
<accession>A0A330GY08</accession>
<name>A0A330GY08_9HYPH</name>
<dbReference type="GO" id="GO:0016747">
    <property type="term" value="F:acyltransferase activity, transferring groups other than amino-acyl groups"/>
    <property type="evidence" value="ECO:0007669"/>
    <property type="project" value="InterPro"/>
</dbReference>
<organism evidence="2 3">
    <name type="scientific">Mesorhizobium atlanticum</name>
    <dbReference type="NCBI Taxonomy" id="2233532"/>
    <lineage>
        <taxon>Bacteria</taxon>
        <taxon>Pseudomonadati</taxon>
        <taxon>Pseudomonadota</taxon>
        <taxon>Alphaproteobacteria</taxon>
        <taxon>Hyphomicrobiales</taxon>
        <taxon>Phyllobacteriaceae</taxon>
        <taxon>Mesorhizobium</taxon>
    </lineage>
</organism>
<dbReference type="SUPFAM" id="SSF55729">
    <property type="entry name" value="Acyl-CoA N-acyltransferases (Nat)"/>
    <property type="match status" value="1"/>
</dbReference>
<dbReference type="AlphaFoldDB" id="A0A330GY08"/>